<evidence type="ECO:0000313" key="3">
    <source>
        <dbReference type="EMBL" id="OAI18093.1"/>
    </source>
</evidence>
<protein>
    <recommendedName>
        <fullName evidence="2">Acyltransferase 3 domain-containing protein</fullName>
    </recommendedName>
</protein>
<dbReference type="OrthoDB" id="9767863at2"/>
<dbReference type="GO" id="GO:0016747">
    <property type="term" value="F:acyltransferase activity, transferring groups other than amino-acyl groups"/>
    <property type="evidence" value="ECO:0007669"/>
    <property type="project" value="InterPro"/>
</dbReference>
<gene>
    <name evidence="3" type="ORF">A1507_10140</name>
</gene>
<reference evidence="3 4" key="1">
    <citation type="submission" date="2016-03" db="EMBL/GenBank/DDBJ databases">
        <authorList>
            <person name="Ploux O."/>
        </authorList>
    </citation>
    <scope>NUCLEOTIDE SEQUENCE [LARGE SCALE GENOMIC DNA]</scope>
    <source>
        <strain evidence="3 4">R-45378</strain>
    </source>
</reference>
<dbReference type="Proteomes" id="UP000077857">
    <property type="component" value="Unassembled WGS sequence"/>
</dbReference>
<keyword evidence="1" id="KW-1133">Transmembrane helix</keyword>
<feature type="transmembrane region" description="Helical" evidence="1">
    <location>
        <begin position="237"/>
        <end position="257"/>
    </location>
</feature>
<dbReference type="PANTHER" id="PTHR23028">
    <property type="entry name" value="ACETYLTRANSFERASE"/>
    <property type="match status" value="1"/>
</dbReference>
<dbReference type="PANTHER" id="PTHR23028:SF134">
    <property type="entry name" value="PUTATIVE (AFU_ORTHOLOGUE AFUA_4G08520)-RELATED"/>
    <property type="match status" value="1"/>
</dbReference>
<dbReference type="AlphaFoldDB" id="A0A177NL04"/>
<dbReference type="Pfam" id="PF01757">
    <property type="entry name" value="Acyl_transf_3"/>
    <property type="match status" value="1"/>
</dbReference>
<name>A0A177NL04_9GAMM</name>
<comment type="caution">
    <text evidence="3">The sequence shown here is derived from an EMBL/GenBank/DDBJ whole genome shotgun (WGS) entry which is preliminary data.</text>
</comment>
<feature type="transmembrane region" description="Helical" evidence="1">
    <location>
        <begin position="286"/>
        <end position="310"/>
    </location>
</feature>
<feature type="transmembrane region" description="Helical" evidence="1">
    <location>
        <begin position="81"/>
        <end position="102"/>
    </location>
</feature>
<evidence type="ECO:0000259" key="2">
    <source>
        <dbReference type="Pfam" id="PF01757"/>
    </source>
</evidence>
<feature type="transmembrane region" description="Helical" evidence="1">
    <location>
        <begin position="213"/>
        <end position="231"/>
    </location>
</feature>
<dbReference type="EMBL" id="LUUJ01000062">
    <property type="protein sequence ID" value="OAI18093.1"/>
    <property type="molecule type" value="Genomic_DNA"/>
</dbReference>
<proteinExistence type="predicted"/>
<keyword evidence="1" id="KW-0812">Transmembrane</keyword>
<feature type="transmembrane region" description="Helical" evidence="1">
    <location>
        <begin position="264"/>
        <end position="280"/>
    </location>
</feature>
<keyword evidence="1" id="KW-0472">Membrane</keyword>
<accession>A0A177NL04</accession>
<evidence type="ECO:0000313" key="4">
    <source>
        <dbReference type="Proteomes" id="UP000077857"/>
    </source>
</evidence>
<feature type="transmembrane region" description="Helical" evidence="1">
    <location>
        <begin position="322"/>
        <end position="341"/>
    </location>
</feature>
<feature type="domain" description="Acyltransferase 3" evidence="2">
    <location>
        <begin position="44"/>
        <end position="371"/>
    </location>
</feature>
<sequence length="403" mass="44671">MIGLVGFDDPVGPVPAVASLLTALLTAALLHKRFGVSASQGRYASIDGLRGFLAFLVFIHHSAVWYFYLKTGHWTSPPSNLYVYFGQGSVGFFFMITGFLFFSKLLEGRHRPVDWLKLLVSRVLRLLPMYLFAIGLLLLIVYFVSGGVLNDPMPILSKNIVRWVGFTIKSAPDLNGVKQTYIIVAGVFWSLPYEWLFYLSLPILSLAVLRIPPLPYFLISLFCLGVFVYIGRINPELLLPFFGGIAGSFLVRLNVFCRYAAKTALSPLVVAFIAGAVVFYDSAWEAGAVFLLSSAFVLIAAGNTLFGILVHPVSRVLGEMAYSIYLLHGMVLYVLFNFVVGSTAATEFSVSVHWLWIVGITPIVVLLSFATFHWIEAPAMRATPWVTVWLRSKITIFSKEAAQ</sequence>
<feature type="transmembrane region" description="Helical" evidence="1">
    <location>
        <begin position="12"/>
        <end position="30"/>
    </location>
</feature>
<evidence type="ECO:0000256" key="1">
    <source>
        <dbReference type="SAM" id="Phobius"/>
    </source>
</evidence>
<dbReference type="RefSeq" id="WP_064040087.1">
    <property type="nucleotide sequence ID" value="NZ_LUUJ01000062.1"/>
</dbReference>
<organism evidence="3 4">
    <name type="scientific">Methylomonas koyamae</name>
    <dbReference type="NCBI Taxonomy" id="702114"/>
    <lineage>
        <taxon>Bacteria</taxon>
        <taxon>Pseudomonadati</taxon>
        <taxon>Pseudomonadota</taxon>
        <taxon>Gammaproteobacteria</taxon>
        <taxon>Methylococcales</taxon>
        <taxon>Methylococcaceae</taxon>
        <taxon>Methylomonas</taxon>
    </lineage>
</organism>
<feature type="transmembrane region" description="Helical" evidence="1">
    <location>
        <begin position="353"/>
        <end position="375"/>
    </location>
</feature>
<feature type="transmembrane region" description="Helical" evidence="1">
    <location>
        <begin position="181"/>
        <end position="201"/>
    </location>
</feature>
<feature type="transmembrane region" description="Helical" evidence="1">
    <location>
        <begin position="51"/>
        <end position="69"/>
    </location>
</feature>
<feature type="transmembrane region" description="Helical" evidence="1">
    <location>
        <begin position="123"/>
        <end position="144"/>
    </location>
</feature>
<dbReference type="InterPro" id="IPR050879">
    <property type="entry name" value="Acyltransferase_3"/>
</dbReference>
<dbReference type="InterPro" id="IPR002656">
    <property type="entry name" value="Acyl_transf_3_dom"/>
</dbReference>